<keyword evidence="1 3" id="KW-0808">Transferase</keyword>
<dbReference type="GeneID" id="96624140"/>
<dbReference type="CDD" id="cd02440">
    <property type="entry name" value="AdoMet_MTases"/>
    <property type="match status" value="1"/>
</dbReference>
<organism evidence="3 4">
    <name type="scientific">Rothia terrae</name>
    <dbReference type="NCBI Taxonomy" id="396015"/>
    <lineage>
        <taxon>Bacteria</taxon>
        <taxon>Bacillati</taxon>
        <taxon>Actinomycetota</taxon>
        <taxon>Actinomycetes</taxon>
        <taxon>Micrococcales</taxon>
        <taxon>Micrococcaceae</taxon>
        <taxon>Rothia</taxon>
    </lineage>
</organism>
<evidence type="ECO:0000256" key="1">
    <source>
        <dbReference type="ARBA" id="ARBA00022679"/>
    </source>
</evidence>
<accession>A0A7H2BBV6</accession>
<keyword evidence="3" id="KW-0489">Methyltransferase</keyword>
<dbReference type="GO" id="GO:0032259">
    <property type="term" value="P:methylation"/>
    <property type="evidence" value="ECO:0007669"/>
    <property type="project" value="UniProtKB-KW"/>
</dbReference>
<reference evidence="3 4" key="1">
    <citation type="submission" date="2020-09" db="EMBL/GenBank/DDBJ databases">
        <title>Investigation of environmental microbes.</title>
        <authorList>
            <person name="Ou Y."/>
            <person name="Kang Q."/>
        </authorList>
    </citation>
    <scope>NUCLEOTIDE SEQUENCE [LARGE SCALE GENOMIC DNA]</scope>
    <source>
        <strain evidence="3 4">KJZ-14</strain>
    </source>
</reference>
<evidence type="ECO:0000313" key="3">
    <source>
        <dbReference type="EMBL" id="QNV37152.1"/>
    </source>
</evidence>
<evidence type="ECO:0000313" key="4">
    <source>
        <dbReference type="Proteomes" id="UP000516404"/>
    </source>
</evidence>
<feature type="domain" description="Methyltransferase" evidence="2">
    <location>
        <begin position="48"/>
        <end position="141"/>
    </location>
</feature>
<sequence length="214" mass="23532">MSMHDVDPTMDPTEFWEGRYGTGDNIWSGKANAVLEKVASELTPGTALDLGAGEGGDVLWLASLGWDATGLELSRTAVARAESAAEKAGLSERTHFFAQDLHQWQPEQQYDLVTASFFQSPVALERHEILKRATQAVASGGTMLITSHTAPPSGKEPNFDRSMFPQPDTDLTALNLDPELWDVATAEIWTREGTHHGHNEIMTFEDTVVIVRRK</sequence>
<name>A0A7H2BBV6_9MICC</name>
<dbReference type="PANTHER" id="PTHR43861">
    <property type="entry name" value="TRANS-ACONITATE 2-METHYLTRANSFERASE-RELATED"/>
    <property type="match status" value="1"/>
</dbReference>
<dbReference type="RefSeq" id="WP_190724098.1">
    <property type="nucleotide sequence ID" value="NZ_CP061539.1"/>
</dbReference>
<protein>
    <submittedName>
        <fullName evidence="3">Class I SAM-dependent methyltransferase</fullName>
    </submittedName>
</protein>
<dbReference type="EMBL" id="CP061539">
    <property type="protein sequence ID" value="QNV37152.1"/>
    <property type="molecule type" value="Genomic_DNA"/>
</dbReference>
<dbReference type="Proteomes" id="UP000516404">
    <property type="component" value="Chromosome"/>
</dbReference>
<dbReference type="SUPFAM" id="SSF53335">
    <property type="entry name" value="S-adenosyl-L-methionine-dependent methyltransferases"/>
    <property type="match status" value="1"/>
</dbReference>
<dbReference type="GO" id="GO:0008168">
    <property type="term" value="F:methyltransferase activity"/>
    <property type="evidence" value="ECO:0007669"/>
    <property type="project" value="UniProtKB-KW"/>
</dbReference>
<dbReference type="Pfam" id="PF13649">
    <property type="entry name" value="Methyltransf_25"/>
    <property type="match status" value="1"/>
</dbReference>
<keyword evidence="4" id="KW-1185">Reference proteome</keyword>
<dbReference type="AlphaFoldDB" id="A0A7H2BBV6"/>
<dbReference type="Gene3D" id="3.40.50.150">
    <property type="entry name" value="Vaccinia Virus protein VP39"/>
    <property type="match status" value="1"/>
</dbReference>
<gene>
    <name evidence="3" type="ORF">IDM49_07795</name>
</gene>
<proteinExistence type="predicted"/>
<dbReference type="KEGG" id="rter:IDM49_07795"/>
<evidence type="ECO:0000259" key="2">
    <source>
        <dbReference type="Pfam" id="PF13649"/>
    </source>
</evidence>
<dbReference type="InterPro" id="IPR029063">
    <property type="entry name" value="SAM-dependent_MTases_sf"/>
</dbReference>
<dbReference type="InterPro" id="IPR041698">
    <property type="entry name" value="Methyltransf_25"/>
</dbReference>